<reference evidence="2" key="1">
    <citation type="submission" date="2021-06" db="EMBL/GenBank/DDBJ databases">
        <title>Novel Mycoplasma species detected in California sea lions (Zalophus californianus) from the USA.</title>
        <authorList>
            <person name="Volokhov D.V."/>
            <person name="Furtak V.A."/>
            <person name="Zagorodnyaya T.A."/>
        </authorList>
    </citation>
    <scope>NUCLEOTIDE SEQUENCE [LARGE SCALE GENOMIC DNA]</scope>
    <source>
        <strain evidence="2">CSL 4779</strain>
    </source>
</reference>
<proteinExistence type="predicted"/>
<accession>A0ABS6DSL2</accession>
<protein>
    <submittedName>
        <fullName evidence="2">Uncharacterized protein</fullName>
    </submittedName>
</protein>
<keyword evidence="1" id="KW-1133">Transmembrane helix</keyword>
<evidence type="ECO:0000313" key="2">
    <source>
        <dbReference type="EMBL" id="MBU4693468.1"/>
    </source>
</evidence>
<sequence length="133" mass="15493">MNTFLIVAIVYIAISLTISLVLEVYLIPKKNKYLEHIKNHKLQSKTYLLSKVKIPEYVFNRFNKDIKNAFILGYILIVYYTLFNLSYIIIQIVVIITQKVNVIDEQSILLILPFLASILGIKGKLHYSKIIFE</sequence>
<evidence type="ECO:0000256" key="1">
    <source>
        <dbReference type="SAM" id="Phobius"/>
    </source>
</evidence>
<keyword evidence="1" id="KW-0472">Membrane</keyword>
<evidence type="ECO:0000313" key="3">
    <source>
        <dbReference type="Proteomes" id="UP000812267"/>
    </source>
</evidence>
<keyword evidence="3" id="KW-1185">Reference proteome</keyword>
<feature type="transmembrane region" description="Helical" evidence="1">
    <location>
        <begin position="71"/>
        <end position="96"/>
    </location>
</feature>
<name>A0ABS6DSL2_9MOLU</name>
<organism evidence="2 3">
    <name type="scientific">Mycoplasma zalophidermidis</name>
    <dbReference type="NCBI Taxonomy" id="398174"/>
    <lineage>
        <taxon>Bacteria</taxon>
        <taxon>Bacillati</taxon>
        <taxon>Mycoplasmatota</taxon>
        <taxon>Mollicutes</taxon>
        <taxon>Mycoplasmataceae</taxon>
        <taxon>Mycoplasma</taxon>
    </lineage>
</organism>
<gene>
    <name evidence="2" type="ORF">KQ878_01025</name>
</gene>
<dbReference type="Proteomes" id="UP000812267">
    <property type="component" value="Unassembled WGS sequence"/>
</dbReference>
<keyword evidence="1" id="KW-0812">Transmembrane</keyword>
<feature type="transmembrane region" description="Helical" evidence="1">
    <location>
        <begin position="6"/>
        <end position="27"/>
    </location>
</feature>
<comment type="caution">
    <text evidence="2">The sequence shown here is derived from an EMBL/GenBank/DDBJ whole genome shotgun (WGS) entry which is preliminary data.</text>
</comment>
<feature type="transmembrane region" description="Helical" evidence="1">
    <location>
        <begin position="108"/>
        <end position="125"/>
    </location>
</feature>
<dbReference type="RefSeq" id="WP_216505269.1">
    <property type="nucleotide sequence ID" value="NZ_JAHMHJ010000001.1"/>
</dbReference>
<dbReference type="EMBL" id="JAHMHK010000001">
    <property type="protein sequence ID" value="MBU4693468.1"/>
    <property type="molecule type" value="Genomic_DNA"/>
</dbReference>